<sequence>MWVPAAITTASKPYPSGRQSRIPRDYVDLLTAMHAAVQDHSLIVSLALPRLHN</sequence>
<organism evidence="1 2">
    <name type="scientific">Clathrospora elynae</name>
    <dbReference type="NCBI Taxonomy" id="706981"/>
    <lineage>
        <taxon>Eukaryota</taxon>
        <taxon>Fungi</taxon>
        <taxon>Dikarya</taxon>
        <taxon>Ascomycota</taxon>
        <taxon>Pezizomycotina</taxon>
        <taxon>Dothideomycetes</taxon>
        <taxon>Pleosporomycetidae</taxon>
        <taxon>Pleosporales</taxon>
        <taxon>Diademaceae</taxon>
        <taxon>Clathrospora</taxon>
    </lineage>
</organism>
<dbReference type="EMBL" id="ML976154">
    <property type="protein sequence ID" value="KAF1937101.1"/>
    <property type="molecule type" value="Genomic_DNA"/>
</dbReference>
<evidence type="ECO:0000313" key="2">
    <source>
        <dbReference type="Proteomes" id="UP000800038"/>
    </source>
</evidence>
<accession>A0A6A5S8U2</accession>
<dbReference type="Proteomes" id="UP000800038">
    <property type="component" value="Unassembled WGS sequence"/>
</dbReference>
<reference evidence="1" key="1">
    <citation type="journal article" date="2020" name="Stud. Mycol.">
        <title>101 Dothideomycetes genomes: a test case for predicting lifestyles and emergence of pathogens.</title>
        <authorList>
            <person name="Haridas S."/>
            <person name="Albert R."/>
            <person name="Binder M."/>
            <person name="Bloem J."/>
            <person name="Labutti K."/>
            <person name="Salamov A."/>
            <person name="Andreopoulos B."/>
            <person name="Baker S."/>
            <person name="Barry K."/>
            <person name="Bills G."/>
            <person name="Bluhm B."/>
            <person name="Cannon C."/>
            <person name="Castanera R."/>
            <person name="Culley D."/>
            <person name="Daum C."/>
            <person name="Ezra D."/>
            <person name="Gonzalez J."/>
            <person name="Henrissat B."/>
            <person name="Kuo A."/>
            <person name="Liang C."/>
            <person name="Lipzen A."/>
            <person name="Lutzoni F."/>
            <person name="Magnuson J."/>
            <person name="Mondo S."/>
            <person name="Nolan M."/>
            <person name="Ohm R."/>
            <person name="Pangilinan J."/>
            <person name="Park H.-J."/>
            <person name="Ramirez L."/>
            <person name="Alfaro M."/>
            <person name="Sun H."/>
            <person name="Tritt A."/>
            <person name="Yoshinaga Y."/>
            <person name="Zwiers L.-H."/>
            <person name="Turgeon B."/>
            <person name="Goodwin S."/>
            <person name="Spatafora J."/>
            <person name="Crous P."/>
            <person name="Grigoriev I."/>
        </authorList>
    </citation>
    <scope>NUCLEOTIDE SEQUENCE</scope>
    <source>
        <strain evidence="1">CBS 161.51</strain>
    </source>
</reference>
<dbReference type="AlphaFoldDB" id="A0A6A5S8U2"/>
<evidence type="ECO:0000313" key="1">
    <source>
        <dbReference type="EMBL" id="KAF1937101.1"/>
    </source>
</evidence>
<feature type="non-terminal residue" evidence="1">
    <location>
        <position position="53"/>
    </location>
</feature>
<gene>
    <name evidence="1" type="ORF">EJ02DRAFT_459006</name>
</gene>
<name>A0A6A5S8U2_9PLEO</name>
<keyword evidence="2" id="KW-1185">Reference proteome</keyword>
<proteinExistence type="predicted"/>
<protein>
    <submittedName>
        <fullName evidence="1">Uncharacterized protein</fullName>
    </submittedName>
</protein>